<gene>
    <name evidence="2" type="ORF">dsat_0494</name>
</gene>
<keyword evidence="2" id="KW-0808">Transferase</keyword>
<dbReference type="GO" id="GO:0032259">
    <property type="term" value="P:methylation"/>
    <property type="evidence" value="ECO:0007669"/>
    <property type="project" value="UniProtKB-KW"/>
</dbReference>
<protein>
    <submittedName>
        <fullName evidence="2">Methyltransferase type 11</fullName>
    </submittedName>
</protein>
<dbReference type="Pfam" id="PF08241">
    <property type="entry name" value="Methyltransf_11"/>
    <property type="match status" value="1"/>
</dbReference>
<dbReference type="InterPro" id="IPR013216">
    <property type="entry name" value="Methyltransf_11"/>
</dbReference>
<dbReference type="InterPro" id="IPR013783">
    <property type="entry name" value="Ig-like_fold"/>
</dbReference>
<dbReference type="EMBL" id="ATHI01000026">
    <property type="protein sequence ID" value="EPR33053.1"/>
    <property type="molecule type" value="Genomic_DNA"/>
</dbReference>
<dbReference type="Proteomes" id="UP000014975">
    <property type="component" value="Unassembled WGS sequence"/>
</dbReference>
<dbReference type="InterPro" id="IPR029063">
    <property type="entry name" value="SAM-dependent_MTases_sf"/>
</dbReference>
<dbReference type="Gene3D" id="3.40.50.150">
    <property type="entry name" value="Vaccinia Virus protein VP39"/>
    <property type="match status" value="1"/>
</dbReference>
<feature type="domain" description="Methyltransferase type 11" evidence="1">
    <location>
        <begin position="66"/>
        <end position="163"/>
    </location>
</feature>
<organism evidence="2 3">
    <name type="scientific">Alkalidesulfovibrio alkalitolerans DSM 16529</name>
    <dbReference type="NCBI Taxonomy" id="1121439"/>
    <lineage>
        <taxon>Bacteria</taxon>
        <taxon>Pseudomonadati</taxon>
        <taxon>Thermodesulfobacteriota</taxon>
        <taxon>Desulfovibrionia</taxon>
        <taxon>Desulfovibrionales</taxon>
        <taxon>Desulfovibrionaceae</taxon>
        <taxon>Alkalidesulfovibrio</taxon>
    </lineage>
</organism>
<dbReference type="PATRIC" id="fig|1121439.3.peg.1849"/>
<reference evidence="2 3" key="1">
    <citation type="journal article" date="2013" name="Genome Announc.">
        <title>Draft genome sequences for three mercury-methylating, sulfate-reducing bacteria.</title>
        <authorList>
            <person name="Brown S.D."/>
            <person name="Hurt R.A.Jr."/>
            <person name="Gilmour C.C."/>
            <person name="Elias D.A."/>
        </authorList>
    </citation>
    <scope>NUCLEOTIDE SEQUENCE [LARGE SCALE GENOMIC DNA]</scope>
    <source>
        <strain evidence="2 3">DSM 16529</strain>
    </source>
</reference>
<evidence type="ECO:0000313" key="2">
    <source>
        <dbReference type="EMBL" id="EPR33053.1"/>
    </source>
</evidence>
<dbReference type="Gene3D" id="2.60.40.10">
    <property type="entry name" value="Immunoglobulins"/>
    <property type="match status" value="1"/>
</dbReference>
<dbReference type="PANTHER" id="PTHR43861">
    <property type="entry name" value="TRANS-ACONITATE 2-METHYLTRANSFERASE-RELATED"/>
    <property type="match status" value="1"/>
</dbReference>
<dbReference type="AlphaFoldDB" id="S7UL45"/>
<comment type="caution">
    <text evidence="2">The sequence shown here is derived from an EMBL/GenBank/DDBJ whole genome shotgun (WGS) entry which is preliminary data.</text>
</comment>
<dbReference type="eggNOG" id="COG2226">
    <property type="taxonomic scope" value="Bacteria"/>
</dbReference>
<sequence length="362" mass="40671">MYLQTLQRNWEKFGREDPLWAIATVPEKFNNKWEPDEFFATGRRKVALLEKWMDANGLPRSRRLALDFGCGVGRLTQSLASLFERCVGVDIAQSMIDQARRFNRHGAKCTYVLNDFPDLRRFKSGTFDLIYTEHVLQHIHPRVSLGYVREFVRVLAPGGLLAFQAPCKLHRFEFPNTGLKAEVRVSAPFVSMEEGGRAAISVRVKNTGDHVWGKTVEPPLPMRVVVHWCTPDGQVLHPFHCSQTIPGELLPGQEADIDIPLRSPATCGRFLAVIEVVDFNEKPLPDGGCTPVVVEAAIEPSSETRENRAKAGSEADRPVMEMHALPMDVVVRTIEQAGGKVVEARSNSPRNCHTQGWYYVTR</sequence>
<dbReference type="CDD" id="cd02440">
    <property type="entry name" value="AdoMet_MTases"/>
    <property type="match status" value="1"/>
</dbReference>
<evidence type="ECO:0000313" key="3">
    <source>
        <dbReference type="Proteomes" id="UP000014975"/>
    </source>
</evidence>
<dbReference type="SUPFAM" id="SSF53335">
    <property type="entry name" value="S-adenosyl-L-methionine-dependent methyltransferases"/>
    <property type="match status" value="1"/>
</dbReference>
<dbReference type="GO" id="GO:0008757">
    <property type="term" value="F:S-adenosylmethionine-dependent methyltransferase activity"/>
    <property type="evidence" value="ECO:0007669"/>
    <property type="project" value="InterPro"/>
</dbReference>
<dbReference type="RefSeq" id="WP_020887188.1">
    <property type="nucleotide sequence ID" value="NZ_ATHI01000026.1"/>
</dbReference>
<dbReference type="STRING" id="1121439.dsat_0494"/>
<proteinExistence type="predicted"/>
<dbReference type="OrthoDB" id="1853779at2"/>
<accession>S7UL45</accession>
<name>S7UL45_9BACT</name>
<evidence type="ECO:0000259" key="1">
    <source>
        <dbReference type="Pfam" id="PF08241"/>
    </source>
</evidence>
<keyword evidence="2" id="KW-0489">Methyltransferase</keyword>
<keyword evidence="3" id="KW-1185">Reference proteome</keyword>